<dbReference type="EMBL" id="AGQS02005747">
    <property type="protein sequence ID" value="KYF39420.1"/>
    <property type="molecule type" value="Genomic_DNA"/>
</dbReference>
<sequence>TIDVIREKVKHFAKEKRDLPAGRHKIVILDEVDAMTEAAQQ</sequence>
<accession>A0A139XKX7</accession>
<evidence type="ECO:0000313" key="2">
    <source>
        <dbReference type="Proteomes" id="UP000074247"/>
    </source>
</evidence>
<name>A0A139XKX7_TOXGO</name>
<dbReference type="GO" id="GO:0003887">
    <property type="term" value="F:DNA-directed DNA polymerase activity"/>
    <property type="evidence" value="ECO:0007669"/>
    <property type="project" value="UniProtKB-EC"/>
</dbReference>
<comment type="caution">
    <text evidence="1">The sequence shown here is derived from an EMBL/GenBank/DDBJ whole genome shotgun (WGS) entry which is preliminary data.</text>
</comment>
<dbReference type="InterPro" id="IPR027417">
    <property type="entry name" value="P-loop_NTPase"/>
</dbReference>
<dbReference type="AlphaFoldDB" id="A0A139XKX7"/>
<dbReference type="Proteomes" id="UP000074247">
    <property type="component" value="Unassembled WGS sequence"/>
</dbReference>
<proteinExistence type="predicted"/>
<dbReference type="VEuPathDB" id="ToxoDB:TGARI_210960B"/>
<organism evidence="1 2">
    <name type="scientific">Toxoplasma gondii ARI</name>
    <dbReference type="NCBI Taxonomy" id="1074872"/>
    <lineage>
        <taxon>Eukaryota</taxon>
        <taxon>Sar</taxon>
        <taxon>Alveolata</taxon>
        <taxon>Apicomplexa</taxon>
        <taxon>Conoidasida</taxon>
        <taxon>Coccidia</taxon>
        <taxon>Eucoccidiorida</taxon>
        <taxon>Eimeriorina</taxon>
        <taxon>Sarcocystidae</taxon>
        <taxon>Toxoplasma</taxon>
    </lineage>
</organism>
<protein>
    <submittedName>
        <fullName evidence="1">Putative replication factor C subunit 4</fullName>
        <ecNumber evidence="1">2.7.7.7</ecNumber>
    </submittedName>
</protein>
<dbReference type="EC" id="2.7.7.7" evidence="1"/>
<keyword evidence="1" id="KW-0808">Transferase</keyword>
<keyword evidence="1" id="KW-0548">Nucleotidyltransferase</keyword>
<reference evidence="1 2" key="1">
    <citation type="journal article" date="2016" name="Nat. Commun.">
        <title>Local admixture of amplified and diversified secreted pathogenesis determinants shapes mosaic Toxoplasma gondii genomes.</title>
        <authorList>
            <person name="Lorenzi H."/>
            <person name="Khan A."/>
            <person name="Behnke M.S."/>
            <person name="Namasivayam S."/>
            <person name="Swapna L.S."/>
            <person name="Hadjithomas M."/>
            <person name="Karamycheva S."/>
            <person name="Pinney D."/>
            <person name="Brunk B.P."/>
            <person name="Ajioka J.W."/>
            <person name="Ajzenberg D."/>
            <person name="Boothroyd J.C."/>
            <person name="Boyle J.P."/>
            <person name="Darde M.L."/>
            <person name="Diaz-Miranda M.A."/>
            <person name="Dubey J.P."/>
            <person name="Fritz H.M."/>
            <person name="Gennari S.M."/>
            <person name="Gregory B.D."/>
            <person name="Kim K."/>
            <person name="Saeij J.P."/>
            <person name="Su C."/>
            <person name="White M.W."/>
            <person name="Zhu X.Q."/>
            <person name="Howe D.K."/>
            <person name="Rosenthal B.M."/>
            <person name="Grigg M.E."/>
            <person name="Parkinson J."/>
            <person name="Liu L."/>
            <person name="Kissinger J.C."/>
            <person name="Roos D.S."/>
            <person name="Sibley L.D."/>
        </authorList>
    </citation>
    <scope>NUCLEOTIDE SEQUENCE [LARGE SCALE GENOMIC DNA]</scope>
    <source>
        <strain evidence="1 2">ARI</strain>
    </source>
</reference>
<feature type="non-terminal residue" evidence="1">
    <location>
        <position position="1"/>
    </location>
</feature>
<gene>
    <name evidence="1" type="ORF">TGARI_210960B</name>
</gene>
<dbReference type="Gene3D" id="3.40.50.300">
    <property type="entry name" value="P-loop containing nucleotide triphosphate hydrolases"/>
    <property type="match status" value="1"/>
</dbReference>
<feature type="non-terminal residue" evidence="1">
    <location>
        <position position="41"/>
    </location>
</feature>
<evidence type="ECO:0000313" key="1">
    <source>
        <dbReference type="EMBL" id="KYF39420.1"/>
    </source>
</evidence>